<accession>A0ABQ5CLI5</accession>
<keyword evidence="5" id="KW-1185">Reference proteome</keyword>
<keyword evidence="4" id="KW-0808">Transferase</keyword>
<reference evidence="4" key="1">
    <citation type="journal article" date="2022" name="Int. J. Mol. Sci.">
        <title>Draft Genome of Tanacetum Coccineum: Genomic Comparison of Closely Related Tanacetum-Family Plants.</title>
        <authorList>
            <person name="Yamashiro T."/>
            <person name="Shiraishi A."/>
            <person name="Nakayama K."/>
            <person name="Satake H."/>
        </authorList>
    </citation>
    <scope>NUCLEOTIDE SEQUENCE</scope>
</reference>
<dbReference type="SMART" id="SM00343">
    <property type="entry name" value="ZnF_C2HC"/>
    <property type="match status" value="2"/>
</dbReference>
<dbReference type="InterPro" id="IPR043502">
    <property type="entry name" value="DNA/RNA_pol_sf"/>
</dbReference>
<dbReference type="PANTHER" id="PTHR24559">
    <property type="entry name" value="TRANSPOSON TY3-I GAG-POL POLYPROTEIN"/>
    <property type="match status" value="1"/>
</dbReference>
<dbReference type="Gene3D" id="2.40.70.10">
    <property type="entry name" value="Acid Proteases"/>
    <property type="match status" value="1"/>
</dbReference>
<keyword evidence="1" id="KW-0863">Zinc-finger</keyword>
<dbReference type="CDD" id="cd01647">
    <property type="entry name" value="RT_LTR"/>
    <property type="match status" value="1"/>
</dbReference>
<protein>
    <submittedName>
        <fullName evidence="4">Reverse transcriptase domain-containing protein</fullName>
    </submittedName>
</protein>
<evidence type="ECO:0000256" key="1">
    <source>
        <dbReference type="PROSITE-ProRule" id="PRU00047"/>
    </source>
</evidence>
<keyword evidence="1" id="KW-0862">Zinc</keyword>
<feature type="domain" description="CCHC-type" evidence="3">
    <location>
        <begin position="289"/>
        <end position="304"/>
    </location>
</feature>
<evidence type="ECO:0000313" key="4">
    <source>
        <dbReference type="EMBL" id="GJT27941.1"/>
    </source>
</evidence>
<dbReference type="Proteomes" id="UP001151760">
    <property type="component" value="Unassembled WGS sequence"/>
</dbReference>
<evidence type="ECO:0000256" key="2">
    <source>
        <dbReference type="SAM" id="MobiDB-lite"/>
    </source>
</evidence>
<dbReference type="Gene3D" id="4.10.60.10">
    <property type="entry name" value="Zinc finger, CCHC-type"/>
    <property type="match status" value="1"/>
</dbReference>
<keyword evidence="4" id="KW-0695">RNA-directed DNA polymerase</keyword>
<organism evidence="4 5">
    <name type="scientific">Tanacetum coccineum</name>
    <dbReference type="NCBI Taxonomy" id="301880"/>
    <lineage>
        <taxon>Eukaryota</taxon>
        <taxon>Viridiplantae</taxon>
        <taxon>Streptophyta</taxon>
        <taxon>Embryophyta</taxon>
        <taxon>Tracheophyta</taxon>
        <taxon>Spermatophyta</taxon>
        <taxon>Magnoliopsida</taxon>
        <taxon>eudicotyledons</taxon>
        <taxon>Gunneridae</taxon>
        <taxon>Pentapetalae</taxon>
        <taxon>asterids</taxon>
        <taxon>campanulids</taxon>
        <taxon>Asterales</taxon>
        <taxon>Asteraceae</taxon>
        <taxon>Asteroideae</taxon>
        <taxon>Anthemideae</taxon>
        <taxon>Anthemidinae</taxon>
        <taxon>Tanacetum</taxon>
    </lineage>
</organism>
<dbReference type="EMBL" id="BQNB010014420">
    <property type="protein sequence ID" value="GJT27941.1"/>
    <property type="molecule type" value="Genomic_DNA"/>
</dbReference>
<dbReference type="SUPFAM" id="SSF57756">
    <property type="entry name" value="Retrovirus zinc finger-like domains"/>
    <property type="match status" value="1"/>
</dbReference>
<keyword evidence="4" id="KW-0548">Nucleotidyltransferase</keyword>
<dbReference type="Pfam" id="PF00078">
    <property type="entry name" value="RVT_1"/>
    <property type="match status" value="1"/>
</dbReference>
<evidence type="ECO:0000259" key="3">
    <source>
        <dbReference type="PROSITE" id="PS50158"/>
    </source>
</evidence>
<dbReference type="InterPro" id="IPR001878">
    <property type="entry name" value="Znf_CCHC"/>
</dbReference>
<dbReference type="InterPro" id="IPR021109">
    <property type="entry name" value="Peptidase_aspartic_dom_sf"/>
</dbReference>
<keyword evidence="1" id="KW-0479">Metal-binding</keyword>
<feature type="region of interest" description="Disordered" evidence="2">
    <location>
        <begin position="246"/>
        <end position="267"/>
    </location>
</feature>
<dbReference type="InterPro" id="IPR036875">
    <property type="entry name" value="Znf_CCHC_sf"/>
</dbReference>
<evidence type="ECO:0000313" key="5">
    <source>
        <dbReference type="Proteomes" id="UP001151760"/>
    </source>
</evidence>
<dbReference type="InterPro" id="IPR053134">
    <property type="entry name" value="RNA-dir_DNA_polymerase"/>
</dbReference>
<dbReference type="Pfam" id="PF00098">
    <property type="entry name" value="zf-CCHC"/>
    <property type="match status" value="1"/>
</dbReference>
<dbReference type="PANTHER" id="PTHR24559:SF444">
    <property type="entry name" value="REVERSE TRANSCRIPTASE DOMAIN-CONTAINING PROTEIN"/>
    <property type="match status" value="1"/>
</dbReference>
<comment type="caution">
    <text evidence="4">The sequence shown here is derived from an EMBL/GenBank/DDBJ whole genome shotgun (WGS) entry which is preliminary data.</text>
</comment>
<feature type="region of interest" description="Disordered" evidence="2">
    <location>
        <begin position="1"/>
        <end position="36"/>
    </location>
</feature>
<dbReference type="InterPro" id="IPR043128">
    <property type="entry name" value="Rev_trsase/Diguanyl_cyclase"/>
</dbReference>
<dbReference type="CDD" id="cd00303">
    <property type="entry name" value="retropepsin_like"/>
    <property type="match status" value="1"/>
</dbReference>
<dbReference type="Gene3D" id="3.30.70.270">
    <property type="match status" value="1"/>
</dbReference>
<proteinExistence type="predicted"/>
<dbReference type="Pfam" id="PF08284">
    <property type="entry name" value="RVP_2"/>
    <property type="match status" value="1"/>
</dbReference>
<dbReference type="Gene3D" id="3.10.10.10">
    <property type="entry name" value="HIV Type 1 Reverse Transcriptase, subunit A, domain 1"/>
    <property type="match status" value="2"/>
</dbReference>
<dbReference type="SUPFAM" id="SSF56672">
    <property type="entry name" value="DNA/RNA polymerases"/>
    <property type="match status" value="1"/>
</dbReference>
<dbReference type="InterPro" id="IPR000477">
    <property type="entry name" value="RT_dom"/>
</dbReference>
<name>A0ABQ5CLI5_9ASTR</name>
<feature type="domain" description="CCHC-type" evidence="3">
    <location>
        <begin position="309"/>
        <end position="324"/>
    </location>
</feature>
<reference evidence="4" key="2">
    <citation type="submission" date="2022-01" db="EMBL/GenBank/DDBJ databases">
        <authorList>
            <person name="Yamashiro T."/>
            <person name="Shiraishi A."/>
            <person name="Satake H."/>
            <person name="Nakayama K."/>
        </authorList>
    </citation>
    <scope>NUCLEOTIDE SEQUENCE</scope>
</reference>
<sequence length="828" mass="96067">MVNKRHKEVLKASTSKGTGSSINDADHDDNDHGSSSSFEELNFRGFLKEETQVLGQMISRQVGKVIKNVMPYYISQTIDNLKKVIQKELKEFKKSGVIKDFRNEMATYRDFTTSTRWISAVEGAFRTSCCKEKNKVNFASNFLRDSAKMWWDGKEEFQTLMQTNETVNELWKKFNDLIRYYPAYHGNENLKIERFQRMLHDDIREVISPFKCTTLDDLLSRARVREAYLLRKKNKKAKEIKRKLEFRDQDAKKPKHDHGRRGGGTQTKTSCKKCHKAHLGECRANMPCCYKCGALNHVSKDCKKPIILCYNCNQLGNKSNECPNPRVIEAKPLKSIKEEKVEKTGVPNPKGRVYVMVAEEDKMVHDVVTADSKVVAVSDEYCDVDIEIDYSSFRIDLIPIMLGVFDILIGMDWLDKYNTNILCSQKLVRVVNPQGREIIIYGDKRKGDYKLCYVMKARKYLLHGCHAFMAHVIDTSFEKKSVKDIPVVNEFLDVFQKICRELMSRLQELLDKGFIRSSSSPWGAPILFVKKKDGSAKWFSKIDLRLGYHQLKVREEDIPKTAFRTCYGNYEFIVMPFGLTNALAIFMDLINRVCRPMLDKSIIVIIDNILVYSKSKEEHEVHFREVLETLRKERLAKLEAMMYWQASRSVRRKPKFLEVCEASVYRLPKGTEDMVAYSDAYYSGLRCVLMQRGKDYDCEIRYHPSKANVVVDALSRKEREKVTRIHSLRVIVTSDLFNRIKTAQVEALKEENWKSERSHLTILILKTISEGLRTTRRIYILSKLSQGVLWNEAHMSKVFYSSGSYENVSRLEEELLVARYEEGLCKVC</sequence>
<gene>
    <name evidence="4" type="ORF">Tco_0908216</name>
</gene>
<dbReference type="PROSITE" id="PS50158">
    <property type="entry name" value="ZF_CCHC"/>
    <property type="match status" value="2"/>
</dbReference>
<dbReference type="GO" id="GO:0003964">
    <property type="term" value="F:RNA-directed DNA polymerase activity"/>
    <property type="evidence" value="ECO:0007669"/>
    <property type="project" value="UniProtKB-KW"/>
</dbReference>